<dbReference type="PANTHER" id="PTHR15048:SF0">
    <property type="entry name" value="STARCH-BINDING DOMAIN-CONTAINING PROTEIN 1"/>
    <property type="match status" value="1"/>
</dbReference>
<reference evidence="4" key="1">
    <citation type="submission" date="2016-12" db="EMBL/GenBank/DDBJ databases">
        <authorList>
            <person name="Moulin L."/>
        </authorList>
    </citation>
    <scope>NUCLEOTIDE SEQUENCE [LARGE SCALE GENOMIC DNA]</scope>
    <source>
        <strain evidence="4">STM 7183</strain>
    </source>
</reference>
<dbReference type="SUPFAM" id="SSF49452">
    <property type="entry name" value="Starch-binding domain-like"/>
    <property type="match status" value="1"/>
</dbReference>
<feature type="chain" id="PRO_5012839985" description="CBM20 domain-containing protein" evidence="2">
    <location>
        <begin position="25"/>
        <end position="278"/>
    </location>
</feature>
<dbReference type="PROSITE" id="PS51166">
    <property type="entry name" value="CBM20"/>
    <property type="match status" value="1"/>
</dbReference>
<feature type="signal peptide" evidence="2">
    <location>
        <begin position="1"/>
        <end position="24"/>
    </location>
</feature>
<dbReference type="InterPro" id="IPR002044">
    <property type="entry name" value="CBM20"/>
</dbReference>
<evidence type="ECO:0000313" key="5">
    <source>
        <dbReference type="Proteomes" id="UP000195569"/>
    </source>
</evidence>
<keyword evidence="2" id="KW-0732">Signal</keyword>
<comment type="caution">
    <text evidence="4">The sequence shown here is derived from an EMBL/GenBank/DDBJ whole genome shotgun (WGS) entry which is preliminary data.</text>
</comment>
<feature type="domain" description="CBM20" evidence="3">
    <location>
        <begin position="174"/>
        <end position="278"/>
    </location>
</feature>
<feature type="compositionally biased region" description="Polar residues" evidence="1">
    <location>
        <begin position="260"/>
        <end position="270"/>
    </location>
</feature>
<dbReference type="Gene3D" id="2.70.98.10">
    <property type="match status" value="1"/>
</dbReference>
<dbReference type="GO" id="GO:0003824">
    <property type="term" value="F:catalytic activity"/>
    <property type="evidence" value="ECO:0007669"/>
    <property type="project" value="InterPro"/>
</dbReference>
<feature type="region of interest" description="Disordered" evidence="1">
    <location>
        <begin position="258"/>
        <end position="278"/>
    </location>
</feature>
<dbReference type="InterPro" id="IPR014718">
    <property type="entry name" value="GH-type_carb-bd"/>
</dbReference>
<evidence type="ECO:0000256" key="2">
    <source>
        <dbReference type="SAM" id="SignalP"/>
    </source>
</evidence>
<dbReference type="GO" id="GO:0005975">
    <property type="term" value="P:carbohydrate metabolic process"/>
    <property type="evidence" value="ECO:0007669"/>
    <property type="project" value="InterPro"/>
</dbReference>
<dbReference type="InterPro" id="IPR015220">
    <property type="entry name" value="Glucodextranase_N"/>
</dbReference>
<organism evidence="4 5">
    <name type="scientific">Paraburkholderia piptadeniae</name>
    <dbReference type="NCBI Taxonomy" id="1701573"/>
    <lineage>
        <taxon>Bacteria</taxon>
        <taxon>Pseudomonadati</taxon>
        <taxon>Pseudomonadota</taxon>
        <taxon>Betaproteobacteria</taxon>
        <taxon>Burkholderiales</taxon>
        <taxon>Burkholderiaceae</taxon>
        <taxon>Paraburkholderia</taxon>
    </lineage>
</organism>
<dbReference type="SMART" id="SM01065">
    <property type="entry name" value="CBM_2"/>
    <property type="match status" value="1"/>
</dbReference>
<keyword evidence="5" id="KW-1185">Reference proteome</keyword>
<gene>
    <name evidence="4" type="ORF">BN2476_110102</name>
</gene>
<evidence type="ECO:0000313" key="4">
    <source>
        <dbReference type="EMBL" id="SIT37103.1"/>
    </source>
</evidence>
<name>A0A1N7RPS6_9BURK</name>
<dbReference type="InterPro" id="IPR011013">
    <property type="entry name" value="Gal_mutarotase_sf_dom"/>
</dbReference>
<dbReference type="Pfam" id="PF09137">
    <property type="entry name" value="Glucodextran_N"/>
    <property type="match status" value="1"/>
</dbReference>
<dbReference type="AlphaFoldDB" id="A0A1N7RPS6"/>
<dbReference type="Proteomes" id="UP000195569">
    <property type="component" value="Unassembled WGS sequence"/>
</dbReference>
<dbReference type="OrthoDB" id="9806081at2"/>
<dbReference type="GO" id="GO:0016020">
    <property type="term" value="C:membrane"/>
    <property type="evidence" value="ECO:0007669"/>
    <property type="project" value="TreeGrafter"/>
</dbReference>
<evidence type="ECO:0000259" key="3">
    <source>
        <dbReference type="PROSITE" id="PS51166"/>
    </source>
</evidence>
<proteinExistence type="predicted"/>
<evidence type="ECO:0000256" key="1">
    <source>
        <dbReference type="SAM" id="MobiDB-lite"/>
    </source>
</evidence>
<dbReference type="EMBL" id="CYGY02000011">
    <property type="protein sequence ID" value="SIT37103.1"/>
    <property type="molecule type" value="Genomic_DNA"/>
</dbReference>
<dbReference type="Pfam" id="PF00686">
    <property type="entry name" value="CBM_20"/>
    <property type="match status" value="1"/>
</dbReference>
<accession>A0A1N7RPS6</accession>
<dbReference type="InterPro" id="IPR013784">
    <property type="entry name" value="Carb-bd-like_fold"/>
</dbReference>
<protein>
    <recommendedName>
        <fullName evidence="3">CBM20 domain-containing protein</fullName>
    </recommendedName>
</protein>
<dbReference type="GO" id="GO:2001070">
    <property type="term" value="F:starch binding"/>
    <property type="evidence" value="ECO:0007669"/>
    <property type="project" value="InterPro"/>
</dbReference>
<sequence>MRLVTMRRAATAAATALLVSLAHATAAGEAFGSPGVAAIHGPAQKSFLGTALSPSSQIYFTGCRGIVSEVYYPVLDTTETVDLQFLIGDAAGTFVDEEKLASYSAAQTDPRTMSWQVTTGNAAHDWQVRKTIYTDLTRNSLIERVTLEVLNGKTLGDFRLYLLFKPRYSNCAVEPAPGLASIAIRVNAKTQPGQYLYVTGNADAPGNWNTDPGLPVDPEAYPIWSNTVNLPAASTIQYKCYRKNADGSVAWENLPGGGNRTLNTPSSGSAALSDAVNW</sequence>
<dbReference type="PANTHER" id="PTHR15048">
    <property type="entry name" value="STARCH-BINDING DOMAIN-CONTAINING PROTEIN 1"/>
    <property type="match status" value="1"/>
</dbReference>
<dbReference type="SUPFAM" id="SSF74650">
    <property type="entry name" value="Galactose mutarotase-like"/>
    <property type="match status" value="1"/>
</dbReference>